<dbReference type="InterPro" id="IPR036174">
    <property type="entry name" value="Znf_Sec23_Sec24_sf"/>
</dbReference>
<evidence type="ECO:0000259" key="13">
    <source>
        <dbReference type="Pfam" id="PF04811"/>
    </source>
</evidence>
<dbReference type="Pfam" id="PF04810">
    <property type="entry name" value="zf-Sec23_Sec24"/>
    <property type="match status" value="1"/>
</dbReference>
<dbReference type="InterPro" id="IPR029006">
    <property type="entry name" value="ADF-H/Gelsolin-like_dom_sf"/>
</dbReference>
<dbReference type="InterPro" id="IPR036180">
    <property type="entry name" value="Gelsolin-like_dom_sf"/>
</dbReference>
<keyword evidence="5 10" id="KW-0931">ER-Golgi transport</keyword>
<dbReference type="Pfam" id="PF00626">
    <property type="entry name" value="Gelsolin"/>
    <property type="match status" value="1"/>
</dbReference>
<feature type="domain" description="Sec23/Sec24 helical" evidence="14">
    <location>
        <begin position="519"/>
        <end position="617"/>
    </location>
</feature>
<evidence type="ECO:0000313" key="16">
    <source>
        <dbReference type="EMBL" id="MPA54931.1"/>
    </source>
</evidence>
<gene>
    <name evidence="16" type="ORF">Din_024372</name>
</gene>
<name>A0A5B7AHD3_DAVIN</name>
<dbReference type="SUPFAM" id="SSF82919">
    <property type="entry name" value="Zn-finger domain of Sec23/24"/>
    <property type="match status" value="1"/>
</dbReference>
<comment type="similarity">
    <text evidence="10">Belongs to the SEC23/SEC24 family. SEC23 subfamily.</text>
</comment>
<keyword evidence="8 10" id="KW-0968">Cytoplasmic vesicle</keyword>
<protein>
    <recommendedName>
        <fullName evidence="10">Protein transport protein SEC23</fullName>
    </recommendedName>
</protein>
<dbReference type="InterPro" id="IPR007123">
    <property type="entry name" value="Gelsolin-like_dom"/>
</dbReference>
<dbReference type="FunFam" id="2.60.40.1670:FF:000006">
    <property type="entry name" value="Protein transport protein SEC23"/>
    <property type="match status" value="1"/>
</dbReference>
<dbReference type="AlphaFoldDB" id="A0A5B7AHD3"/>
<feature type="domain" description="Gelsolin-like" evidence="11">
    <location>
        <begin position="632"/>
        <end position="719"/>
    </location>
</feature>
<dbReference type="Gene3D" id="3.40.50.410">
    <property type="entry name" value="von Willebrand factor, type A domain"/>
    <property type="match status" value="1"/>
</dbReference>
<accession>A0A5B7AHD3</accession>
<evidence type="ECO:0000256" key="10">
    <source>
        <dbReference type="RuleBase" id="RU365030"/>
    </source>
</evidence>
<evidence type="ECO:0000259" key="15">
    <source>
        <dbReference type="Pfam" id="PF08033"/>
    </source>
</evidence>
<evidence type="ECO:0000259" key="14">
    <source>
        <dbReference type="Pfam" id="PF04815"/>
    </source>
</evidence>
<evidence type="ECO:0000256" key="2">
    <source>
        <dbReference type="ARBA" id="ARBA00022723"/>
    </source>
</evidence>
<dbReference type="InterPro" id="IPR037364">
    <property type="entry name" value="Sec23"/>
</dbReference>
<dbReference type="FunFam" id="2.30.30.380:FF:000001">
    <property type="entry name" value="Protein transport protein SEC23"/>
    <property type="match status" value="1"/>
</dbReference>
<dbReference type="GO" id="GO:0070971">
    <property type="term" value="C:endoplasmic reticulum exit site"/>
    <property type="evidence" value="ECO:0007669"/>
    <property type="project" value="TreeGrafter"/>
</dbReference>
<proteinExistence type="inferred from homology"/>
<dbReference type="Gene3D" id="3.40.20.10">
    <property type="entry name" value="Severin"/>
    <property type="match status" value="1"/>
</dbReference>
<dbReference type="PANTHER" id="PTHR11141">
    <property type="entry name" value="PROTEIN TRANSPORT PROTEIN SEC23"/>
    <property type="match status" value="1"/>
</dbReference>
<keyword evidence="3 10" id="KW-0256">Endoplasmic reticulum</keyword>
<dbReference type="Pfam" id="PF08033">
    <property type="entry name" value="Sec23_BS"/>
    <property type="match status" value="1"/>
</dbReference>
<evidence type="ECO:0000256" key="9">
    <source>
        <dbReference type="ARBA" id="ARBA00025471"/>
    </source>
</evidence>
<dbReference type="SUPFAM" id="SSF81995">
    <property type="entry name" value="beta-sandwich domain of Sec23/24"/>
    <property type="match status" value="1"/>
</dbReference>
<dbReference type="SUPFAM" id="SSF82754">
    <property type="entry name" value="C-terminal, gelsolin-like domain of Sec23/24"/>
    <property type="match status" value="1"/>
</dbReference>
<dbReference type="GO" id="GO:0005096">
    <property type="term" value="F:GTPase activator activity"/>
    <property type="evidence" value="ECO:0007669"/>
    <property type="project" value="TreeGrafter"/>
</dbReference>
<dbReference type="PANTHER" id="PTHR11141:SF2">
    <property type="entry name" value="PROTEIN TRANSPORT PROTEIN SEC23 C"/>
    <property type="match status" value="1"/>
</dbReference>
<evidence type="ECO:0000259" key="12">
    <source>
        <dbReference type="Pfam" id="PF04810"/>
    </source>
</evidence>
<evidence type="ECO:0000256" key="4">
    <source>
        <dbReference type="ARBA" id="ARBA00022833"/>
    </source>
</evidence>
<keyword evidence="10" id="KW-0963">Cytoplasm</keyword>
<keyword evidence="7 10" id="KW-0472">Membrane</keyword>
<dbReference type="EMBL" id="GHES01024372">
    <property type="protein sequence ID" value="MPA54931.1"/>
    <property type="molecule type" value="Transcribed_RNA"/>
</dbReference>
<organism evidence="16">
    <name type="scientific">Davidia involucrata</name>
    <name type="common">Dove tree</name>
    <dbReference type="NCBI Taxonomy" id="16924"/>
    <lineage>
        <taxon>Eukaryota</taxon>
        <taxon>Viridiplantae</taxon>
        <taxon>Streptophyta</taxon>
        <taxon>Embryophyta</taxon>
        <taxon>Tracheophyta</taxon>
        <taxon>Spermatophyta</taxon>
        <taxon>Magnoliopsida</taxon>
        <taxon>eudicotyledons</taxon>
        <taxon>Gunneridae</taxon>
        <taxon>Pentapetalae</taxon>
        <taxon>asterids</taxon>
        <taxon>Cornales</taxon>
        <taxon>Nyssaceae</taxon>
        <taxon>Davidia</taxon>
    </lineage>
</organism>
<evidence type="ECO:0000256" key="3">
    <source>
        <dbReference type="ARBA" id="ARBA00022824"/>
    </source>
</evidence>
<dbReference type="InterPro" id="IPR037550">
    <property type="entry name" value="Sec23_C"/>
</dbReference>
<evidence type="ECO:0000256" key="1">
    <source>
        <dbReference type="ARBA" id="ARBA00022448"/>
    </source>
</evidence>
<dbReference type="GO" id="GO:0008270">
    <property type="term" value="F:zinc ion binding"/>
    <property type="evidence" value="ECO:0007669"/>
    <property type="project" value="InterPro"/>
</dbReference>
<dbReference type="FunFam" id="3.40.20.10:FF:000014">
    <property type="entry name" value="Protein transport protein SEC23"/>
    <property type="match status" value="1"/>
</dbReference>
<feature type="domain" description="Zinc finger Sec23/Sec24-type" evidence="12">
    <location>
        <begin position="54"/>
        <end position="92"/>
    </location>
</feature>
<dbReference type="GO" id="GO:0006886">
    <property type="term" value="P:intracellular protein transport"/>
    <property type="evidence" value="ECO:0007669"/>
    <property type="project" value="InterPro"/>
</dbReference>
<dbReference type="Pfam" id="PF04811">
    <property type="entry name" value="Sec23_trunk"/>
    <property type="match status" value="1"/>
</dbReference>
<sequence length="761" mass="84366">MAEFMDLESQDAVRMPWNVLPGTKQEAANCVVPIASIYTPLKPFPNMPVLPYSPLRCRNCRSVLNPFSIVDFVSKIWICPFCLHRNHFPPHYHSISDDNLPAELFPQYTTIEYESPTEKSTVPPVFMFVVDTCMIEEEIGFLKSALSQAVGLVPENSLVGLITFGTYVHVHELGFGQIPKVYVFKGSKEVTKDQVLDQMNFFLKKPKPSAGVIAGVRDGLSQESIARFLLPASECEFALNSVLEELQKDPWPVPADQRAMRCTGTALSVAAHLLGACVPGSGARIMAFIGGPSIEGPGAIVTKKLSEPMRSHKDLDNDSAPYYHKAVKFYEELSKQLVHQGHVLDLFACALDQVGVAELKIAVEKTGGLVVLAESFGHSVFKDSLKRVFQSGDYDLGLSSNGIFEVNCSKDIKVQGVIGPCASLEKKGPLCSETVVGQGNTVAWKMCGLDKATSLCLIFEIVKKDSPDAIGQSANNQFYFQFLTYYQHNSGQMRLRATTLSRRWVAGSGSIQDLIAGFDQEAAAVVMARLVSFKMESEAEFDPIRWLDKSLIHLCSRFGDYQKDSPSSFSLSPRFSIFPQFIFHLRRSQFVQVFNNSPDETAYFRMILNRENVANSVVMIQPSLISYSFHSGPEPALLDVAAIAADRILLLDSYFTVVVFHGSTIAQWRNAGYHNQPEHEVFAQLLRAPQDDADAIIKERFPVPRLVTCDQHGSQARFLLAKLNPSATYNSDSLVPGGDILFTDDVSFEVFLDHLQRLAVQ</sequence>
<evidence type="ECO:0000256" key="6">
    <source>
        <dbReference type="ARBA" id="ARBA00022927"/>
    </source>
</evidence>
<evidence type="ECO:0000256" key="8">
    <source>
        <dbReference type="ARBA" id="ARBA00023329"/>
    </source>
</evidence>
<dbReference type="InterPro" id="IPR006900">
    <property type="entry name" value="Sec23/24_helical_dom"/>
</dbReference>
<dbReference type="InterPro" id="IPR006895">
    <property type="entry name" value="Znf_Sec23_Sec24"/>
</dbReference>
<reference evidence="16" key="1">
    <citation type="submission" date="2019-08" db="EMBL/GenBank/DDBJ databases">
        <title>Reference gene set and small RNA set construction with multiple tissues from Davidia involucrata Baill.</title>
        <authorList>
            <person name="Yang H."/>
            <person name="Zhou C."/>
            <person name="Li G."/>
            <person name="Wang J."/>
            <person name="Gao P."/>
            <person name="Wang M."/>
            <person name="Wang R."/>
            <person name="Zhao Y."/>
        </authorList>
    </citation>
    <scope>NUCLEOTIDE SEQUENCE</scope>
    <source>
        <tissue evidence="16">Mixed with DoveR01_LX</tissue>
    </source>
</reference>
<keyword evidence="6 10" id="KW-0653">Protein transport</keyword>
<dbReference type="InterPro" id="IPR036465">
    <property type="entry name" value="vWFA_dom_sf"/>
</dbReference>
<evidence type="ECO:0000256" key="7">
    <source>
        <dbReference type="ARBA" id="ARBA00023136"/>
    </source>
</evidence>
<comment type="function">
    <text evidence="9 10">Component of the coat protein complex II (COPII) which promotes the formation of transport vesicles from the endoplasmic reticulum (ER). The coat has two main functions, the physical deformation of the endoplasmic reticulum membrane into vesicles and the selection of cargo molecules.</text>
</comment>
<keyword evidence="2 10" id="KW-0479">Metal-binding</keyword>
<evidence type="ECO:0000259" key="11">
    <source>
        <dbReference type="Pfam" id="PF00626"/>
    </source>
</evidence>
<dbReference type="SUPFAM" id="SSF53300">
    <property type="entry name" value="vWA-like"/>
    <property type="match status" value="1"/>
</dbReference>
<dbReference type="InterPro" id="IPR012990">
    <property type="entry name" value="Beta-sandwich_Sec23_24"/>
</dbReference>
<dbReference type="CDD" id="cd11287">
    <property type="entry name" value="Sec23_C"/>
    <property type="match status" value="1"/>
</dbReference>
<keyword evidence="4 10" id="KW-0862">Zinc</keyword>
<dbReference type="InterPro" id="IPR006896">
    <property type="entry name" value="Sec23/24_trunk_dom"/>
</dbReference>
<dbReference type="Gene3D" id="2.30.30.380">
    <property type="entry name" value="Zn-finger domain of Sec23/24"/>
    <property type="match status" value="1"/>
</dbReference>
<dbReference type="Gene3D" id="1.20.120.730">
    <property type="entry name" value="Sec23/Sec24 helical domain"/>
    <property type="match status" value="1"/>
</dbReference>
<feature type="domain" description="Sec23/Sec24 beta-sandwich" evidence="15">
    <location>
        <begin position="400"/>
        <end position="505"/>
    </location>
</feature>
<dbReference type="InterPro" id="IPR036175">
    <property type="entry name" value="Sec23/24_helical_dom_sf"/>
</dbReference>
<dbReference type="Pfam" id="PF04815">
    <property type="entry name" value="Sec23_helical"/>
    <property type="match status" value="1"/>
</dbReference>
<dbReference type="FunFam" id="1.20.120.730:FF:000005">
    <property type="entry name" value="Protein transport protein SEC23"/>
    <property type="match status" value="1"/>
</dbReference>
<dbReference type="Gene3D" id="2.60.40.1670">
    <property type="entry name" value="beta-sandwich domain of Sec23/24"/>
    <property type="match status" value="1"/>
</dbReference>
<keyword evidence="1 10" id="KW-0813">Transport</keyword>
<feature type="domain" description="Sec23/Sec24 trunk" evidence="13">
    <location>
        <begin position="122"/>
        <end position="389"/>
    </location>
</feature>
<comment type="subcellular location">
    <subcellularLocation>
        <location evidence="10">Cytoplasmic vesicle</location>
        <location evidence="10">COPII-coated vesicle membrane</location>
        <topology evidence="10">Peripheral membrane protein</topology>
        <orientation evidence="10">Cytoplasmic side</orientation>
    </subcellularLocation>
    <subcellularLocation>
        <location evidence="10">Endoplasmic reticulum membrane</location>
        <topology evidence="10">Peripheral membrane protein</topology>
        <orientation evidence="10">Cytoplasmic side</orientation>
    </subcellularLocation>
</comment>
<dbReference type="GO" id="GO:0030127">
    <property type="term" value="C:COPII vesicle coat"/>
    <property type="evidence" value="ECO:0007669"/>
    <property type="project" value="InterPro"/>
</dbReference>
<dbReference type="GO" id="GO:0090110">
    <property type="term" value="P:COPII-coated vesicle cargo loading"/>
    <property type="evidence" value="ECO:0007669"/>
    <property type="project" value="TreeGrafter"/>
</dbReference>
<evidence type="ECO:0000256" key="5">
    <source>
        <dbReference type="ARBA" id="ARBA00022892"/>
    </source>
</evidence>
<dbReference type="GO" id="GO:0005789">
    <property type="term" value="C:endoplasmic reticulum membrane"/>
    <property type="evidence" value="ECO:0007669"/>
    <property type="project" value="UniProtKB-SubCell"/>
</dbReference>
<dbReference type="FunFam" id="3.40.50.410:FF:000008">
    <property type="entry name" value="Protein transport protein SEC23"/>
    <property type="match status" value="1"/>
</dbReference>
<dbReference type="SUPFAM" id="SSF81811">
    <property type="entry name" value="Helical domain of Sec23/24"/>
    <property type="match status" value="1"/>
</dbReference>